<evidence type="ECO:0000313" key="4">
    <source>
        <dbReference type="Ensembl" id="ENSAMXP00005021565.1"/>
    </source>
</evidence>
<feature type="chain" id="PRO_5034143812" description="C-type lectin domain-containing protein" evidence="2">
    <location>
        <begin position="21"/>
        <end position="135"/>
    </location>
</feature>
<dbReference type="PROSITE" id="PS00615">
    <property type="entry name" value="C_TYPE_LECTIN_1"/>
    <property type="match status" value="1"/>
</dbReference>
<accession>A0A8B9R5I9</accession>
<dbReference type="Ensembl" id="ENSAMXT00005023839.1">
    <property type="protein sequence ID" value="ENSAMXP00005021565.1"/>
    <property type="gene ID" value="ENSAMXG00005011197.1"/>
</dbReference>
<proteinExistence type="predicted"/>
<dbReference type="SUPFAM" id="SSF56436">
    <property type="entry name" value="C-type lectin-like"/>
    <property type="match status" value="1"/>
</dbReference>
<dbReference type="InterPro" id="IPR016186">
    <property type="entry name" value="C-type_lectin-like/link_sf"/>
</dbReference>
<dbReference type="PANTHER" id="PTHR45784">
    <property type="entry name" value="C-TYPE LECTIN DOMAIN FAMILY 20 MEMBER A-RELATED"/>
    <property type="match status" value="1"/>
</dbReference>
<organism evidence="4 5">
    <name type="scientific">Astyanax mexicanus</name>
    <name type="common">Blind cave fish</name>
    <name type="synonym">Astyanax fasciatus mexicanus</name>
    <dbReference type="NCBI Taxonomy" id="7994"/>
    <lineage>
        <taxon>Eukaryota</taxon>
        <taxon>Metazoa</taxon>
        <taxon>Chordata</taxon>
        <taxon>Craniata</taxon>
        <taxon>Vertebrata</taxon>
        <taxon>Euteleostomi</taxon>
        <taxon>Actinopterygii</taxon>
        <taxon>Neopterygii</taxon>
        <taxon>Teleostei</taxon>
        <taxon>Ostariophysi</taxon>
        <taxon>Characiformes</taxon>
        <taxon>Characoidei</taxon>
        <taxon>Acestrorhamphidae</taxon>
        <taxon>Acestrorhamphinae</taxon>
        <taxon>Astyanax</taxon>
    </lineage>
</organism>
<dbReference type="Proteomes" id="UP000694621">
    <property type="component" value="Unplaced"/>
</dbReference>
<dbReference type="PROSITE" id="PS50041">
    <property type="entry name" value="C_TYPE_LECTIN_2"/>
    <property type="match status" value="1"/>
</dbReference>
<feature type="domain" description="C-type lectin" evidence="3">
    <location>
        <begin position="20"/>
        <end position="132"/>
    </location>
</feature>
<dbReference type="Pfam" id="PF00059">
    <property type="entry name" value="Lectin_C"/>
    <property type="match status" value="1"/>
</dbReference>
<dbReference type="InterPro" id="IPR018378">
    <property type="entry name" value="C-type_lectin_CS"/>
</dbReference>
<sequence>MRSALHCLLLFSALWTLSFCGTRQFYLVNYNKTWTEAQKYCRENFTDLATIGNQRDMDTVKTTLNGAAGHFWIGLKQKISWIWSDGSNSSFRDWNTGEPNTIESENCIQLQGTNGYRWADVACHWPNSFVCYDSE</sequence>
<keyword evidence="1" id="KW-1015">Disulfide bond</keyword>
<reference evidence="4" key="1">
    <citation type="submission" date="2025-08" db="UniProtKB">
        <authorList>
            <consortium name="Ensembl"/>
        </authorList>
    </citation>
    <scope>IDENTIFICATION</scope>
</reference>
<feature type="signal peptide" evidence="2">
    <location>
        <begin position="1"/>
        <end position="20"/>
    </location>
</feature>
<evidence type="ECO:0000256" key="1">
    <source>
        <dbReference type="ARBA" id="ARBA00023157"/>
    </source>
</evidence>
<dbReference type="SMART" id="SM00034">
    <property type="entry name" value="CLECT"/>
    <property type="match status" value="1"/>
</dbReference>
<dbReference type="PANTHER" id="PTHR45784:SF3">
    <property type="entry name" value="C-TYPE LECTIN DOMAIN FAMILY 4 MEMBER K-LIKE-RELATED"/>
    <property type="match status" value="1"/>
</dbReference>
<evidence type="ECO:0000313" key="5">
    <source>
        <dbReference type="Proteomes" id="UP000694621"/>
    </source>
</evidence>
<protein>
    <recommendedName>
        <fullName evidence="3">C-type lectin domain-containing protein</fullName>
    </recommendedName>
</protein>
<dbReference type="InterPro" id="IPR001304">
    <property type="entry name" value="C-type_lectin-like"/>
</dbReference>
<dbReference type="AlphaFoldDB" id="A0A8B9R5I9"/>
<dbReference type="InterPro" id="IPR016187">
    <property type="entry name" value="CTDL_fold"/>
</dbReference>
<name>A0A8B9R5I9_ASTMX</name>
<keyword evidence="2" id="KW-0732">Signal</keyword>
<evidence type="ECO:0000259" key="3">
    <source>
        <dbReference type="PROSITE" id="PS50041"/>
    </source>
</evidence>
<evidence type="ECO:0000256" key="2">
    <source>
        <dbReference type="SAM" id="SignalP"/>
    </source>
</evidence>
<dbReference type="Gene3D" id="3.10.100.10">
    <property type="entry name" value="Mannose-Binding Protein A, subunit A"/>
    <property type="match status" value="1"/>
</dbReference>